<sequence>MAKKLLFFSGCLFLTLLSGCNDHDDNPVGTSHDSMFFIDYRDLNGGSDGMAVIELDPESPNFGNISSRLELGVGVLPHYIYYDYFVQKRYTTALGSSYRYQIRTMEDVNGQPTLVSATSINTGKYDAFTKTFDGSTMGLGWALEMYMDNNKQLYVSFGVPGKVLVFDISELPTLRLLRTLDADEGAHHMVFFKNQIRKGCGCGSKQPAKSTELKFRYNYSSRCKDR</sequence>
<dbReference type="Proteomes" id="UP000307507">
    <property type="component" value="Unassembled WGS sequence"/>
</dbReference>
<name>A0A4S4A087_9FLAO</name>
<protein>
    <submittedName>
        <fullName evidence="1">Uncharacterized protein</fullName>
    </submittedName>
</protein>
<keyword evidence="2" id="KW-1185">Reference proteome</keyword>
<dbReference type="AlphaFoldDB" id="A0A4S4A087"/>
<reference evidence="1 2" key="1">
    <citation type="submission" date="2019-04" db="EMBL/GenBank/DDBJ databases">
        <title>Flavobacterium sp. nov. isolated from construction timber.</title>
        <authorList>
            <person name="Lin S.-Y."/>
            <person name="Chang C.-T."/>
            <person name="Young C.-C."/>
        </authorList>
    </citation>
    <scope>NUCLEOTIDE SEQUENCE [LARGE SCALE GENOMIC DNA]</scope>
    <source>
        <strain evidence="1 2">CC-CTC003</strain>
    </source>
</reference>
<evidence type="ECO:0000313" key="1">
    <source>
        <dbReference type="EMBL" id="THF51691.1"/>
    </source>
</evidence>
<dbReference type="RefSeq" id="WP_136402675.1">
    <property type="nucleotide sequence ID" value="NZ_SSNZ01000002.1"/>
</dbReference>
<gene>
    <name evidence="1" type="ORF">E6C50_07985</name>
</gene>
<proteinExistence type="predicted"/>
<organism evidence="1 2">
    <name type="scientific">Flavobacterium supellecticarium</name>
    <dbReference type="NCBI Taxonomy" id="2565924"/>
    <lineage>
        <taxon>Bacteria</taxon>
        <taxon>Pseudomonadati</taxon>
        <taxon>Bacteroidota</taxon>
        <taxon>Flavobacteriia</taxon>
        <taxon>Flavobacteriales</taxon>
        <taxon>Flavobacteriaceae</taxon>
        <taxon>Flavobacterium</taxon>
    </lineage>
</organism>
<dbReference type="EMBL" id="SSNZ01000002">
    <property type="protein sequence ID" value="THF51691.1"/>
    <property type="molecule type" value="Genomic_DNA"/>
</dbReference>
<dbReference type="PROSITE" id="PS51257">
    <property type="entry name" value="PROKAR_LIPOPROTEIN"/>
    <property type="match status" value="1"/>
</dbReference>
<evidence type="ECO:0000313" key="2">
    <source>
        <dbReference type="Proteomes" id="UP000307507"/>
    </source>
</evidence>
<accession>A0A4S4A087</accession>
<dbReference type="OrthoDB" id="9768634at2"/>
<comment type="caution">
    <text evidence="1">The sequence shown here is derived from an EMBL/GenBank/DDBJ whole genome shotgun (WGS) entry which is preliminary data.</text>
</comment>